<evidence type="ECO:0000256" key="2">
    <source>
        <dbReference type="ARBA" id="ARBA00022598"/>
    </source>
</evidence>
<dbReference type="OrthoDB" id="9803968at2"/>
<dbReference type="SUPFAM" id="SSF56801">
    <property type="entry name" value="Acetyl-CoA synthetase-like"/>
    <property type="match status" value="1"/>
</dbReference>
<dbReference type="PANTHER" id="PTHR43201">
    <property type="entry name" value="ACYL-COA SYNTHETASE"/>
    <property type="match status" value="1"/>
</dbReference>
<evidence type="ECO:0000313" key="6">
    <source>
        <dbReference type="EMBL" id="REF98343.1"/>
    </source>
</evidence>
<dbReference type="RefSeq" id="WP_116069643.1">
    <property type="nucleotide sequence ID" value="NZ_BONB01000083.1"/>
</dbReference>
<proteinExistence type="inferred from homology"/>
<accession>A0A3D9ZQT9</accession>
<evidence type="ECO:0000259" key="4">
    <source>
        <dbReference type="Pfam" id="PF00501"/>
    </source>
</evidence>
<feature type="compositionally biased region" description="Basic and acidic residues" evidence="3">
    <location>
        <begin position="548"/>
        <end position="557"/>
    </location>
</feature>
<dbReference type="Pfam" id="PF00501">
    <property type="entry name" value="AMP-binding"/>
    <property type="match status" value="1"/>
</dbReference>
<feature type="domain" description="AMP-binding enzyme C-terminal" evidence="5">
    <location>
        <begin position="463"/>
        <end position="538"/>
    </location>
</feature>
<dbReference type="PANTHER" id="PTHR43201:SF5">
    <property type="entry name" value="MEDIUM-CHAIN ACYL-COA LIGASE ACSF2, MITOCHONDRIAL"/>
    <property type="match status" value="1"/>
</dbReference>
<dbReference type="InterPro" id="IPR042099">
    <property type="entry name" value="ANL_N_sf"/>
</dbReference>
<comment type="caution">
    <text evidence="6">The sequence shown here is derived from an EMBL/GenBank/DDBJ whole genome shotgun (WGS) entry which is preliminary data.</text>
</comment>
<evidence type="ECO:0000256" key="3">
    <source>
        <dbReference type="SAM" id="MobiDB-lite"/>
    </source>
</evidence>
<dbReference type="EMBL" id="QUMQ01000001">
    <property type="protein sequence ID" value="REF98343.1"/>
    <property type="molecule type" value="Genomic_DNA"/>
</dbReference>
<dbReference type="InterPro" id="IPR045851">
    <property type="entry name" value="AMP-bd_C_sf"/>
</dbReference>
<feature type="region of interest" description="Disordered" evidence="3">
    <location>
        <begin position="535"/>
        <end position="566"/>
    </location>
</feature>
<dbReference type="Proteomes" id="UP000256913">
    <property type="component" value="Unassembled WGS sequence"/>
</dbReference>
<keyword evidence="2" id="KW-0436">Ligase</keyword>
<dbReference type="Pfam" id="PF13193">
    <property type="entry name" value="AMP-binding_C"/>
    <property type="match status" value="1"/>
</dbReference>
<organism evidence="6 7">
    <name type="scientific">Asanoa ferruginea</name>
    <dbReference type="NCBI Taxonomy" id="53367"/>
    <lineage>
        <taxon>Bacteria</taxon>
        <taxon>Bacillati</taxon>
        <taxon>Actinomycetota</taxon>
        <taxon>Actinomycetes</taxon>
        <taxon>Micromonosporales</taxon>
        <taxon>Micromonosporaceae</taxon>
        <taxon>Asanoa</taxon>
    </lineage>
</organism>
<comment type="similarity">
    <text evidence="1">Belongs to the ATP-dependent AMP-binding enzyme family.</text>
</comment>
<evidence type="ECO:0000259" key="5">
    <source>
        <dbReference type="Pfam" id="PF13193"/>
    </source>
</evidence>
<evidence type="ECO:0000256" key="1">
    <source>
        <dbReference type="ARBA" id="ARBA00006432"/>
    </source>
</evidence>
<evidence type="ECO:0000313" key="7">
    <source>
        <dbReference type="Proteomes" id="UP000256913"/>
    </source>
</evidence>
<dbReference type="GO" id="GO:0006631">
    <property type="term" value="P:fatty acid metabolic process"/>
    <property type="evidence" value="ECO:0007669"/>
    <property type="project" value="TreeGrafter"/>
</dbReference>
<reference evidence="6 7" key="1">
    <citation type="submission" date="2018-08" db="EMBL/GenBank/DDBJ databases">
        <title>Sequencing the genomes of 1000 actinobacteria strains.</title>
        <authorList>
            <person name="Klenk H.-P."/>
        </authorList>
    </citation>
    <scope>NUCLEOTIDE SEQUENCE [LARGE SCALE GENOMIC DNA]</scope>
    <source>
        <strain evidence="6 7">DSM 44099</strain>
    </source>
</reference>
<sequence length="566" mass="60764">MTHYAARVTVDDFRDAVPSHLAKRFRAEGWWGEQTLAQVIAGHAATRPDAPAFHADHGTTTWSQYDALSSELAAVLVAAGLPEGSRLAVWLPDGATVHVTFVAAEKAGLTVVGIGARAGDRELAYLLGKTSATTLVTMATHRGRDMADLFETLRVEVPTLAHHVVVPVLDGAPAGRPYVVDGQLVDPAGLAPAPAERAMGPDDLFMLNSTSGTTGMPKCVMHNQNRWFYFHQKAAENGHLTSSDVFLSGVPAPFGFGLWTAHFTPTILGAPTVLRERFDADEALELIETYRATVVTCVSTQFIMMLNSPDAERRDLSSLRAMFTGGEAVPPTRARRFEEVTGASVLQFFGSNETGLLTGTTLSDSFEQRMTTAGRVVPEMNVRLFDGDADVTASGAGQPAGHGPALCLGYLDDDTANAELYTEDGWMLMGDIVTIDDAGYLTVTGRTSDFIIRGGKNISAARVEEEVATHPAVVLAAAVAVPDEVFGERVCVYVELNPGRQLDLHSLQDHLLRRGASKSDFPEYLIVLDSLPRASGGKVAKGQLKSRSAKDLLDQRRSAQMSTQES</sequence>
<gene>
    <name evidence="6" type="ORF">DFJ67_4360</name>
</gene>
<name>A0A3D9ZQT9_9ACTN</name>
<dbReference type="AlphaFoldDB" id="A0A3D9ZQT9"/>
<feature type="domain" description="AMP-dependent synthetase/ligase" evidence="4">
    <location>
        <begin position="43"/>
        <end position="411"/>
    </location>
</feature>
<protein>
    <submittedName>
        <fullName evidence="6">Acyl-CoA synthetase</fullName>
    </submittedName>
</protein>
<dbReference type="Gene3D" id="3.40.50.12780">
    <property type="entry name" value="N-terminal domain of ligase-like"/>
    <property type="match status" value="1"/>
</dbReference>
<dbReference type="GO" id="GO:0031956">
    <property type="term" value="F:medium-chain fatty acid-CoA ligase activity"/>
    <property type="evidence" value="ECO:0007669"/>
    <property type="project" value="TreeGrafter"/>
</dbReference>
<dbReference type="InterPro" id="IPR000873">
    <property type="entry name" value="AMP-dep_synth/lig_dom"/>
</dbReference>
<dbReference type="InterPro" id="IPR025110">
    <property type="entry name" value="AMP-bd_C"/>
</dbReference>
<dbReference type="Gene3D" id="3.30.300.30">
    <property type="match status" value="1"/>
</dbReference>
<keyword evidence="7" id="KW-1185">Reference proteome</keyword>